<reference evidence="1 2" key="1">
    <citation type="submission" date="2011-11" db="EMBL/GenBank/DDBJ databases">
        <title>The Noncontiguous Finished genome of Jonquetella anthropi DSM 22815.</title>
        <authorList>
            <consortium name="US DOE Joint Genome Institute (JGI-PGF)"/>
            <person name="Lucas S."/>
            <person name="Copeland A."/>
            <person name="Lapidus A."/>
            <person name="Glavina del Rio T."/>
            <person name="Dalin E."/>
            <person name="Tice H."/>
            <person name="Bruce D."/>
            <person name="Goodwin L."/>
            <person name="Pitluck S."/>
            <person name="Peters L."/>
            <person name="Mikhailova N."/>
            <person name="Held B."/>
            <person name="Kyrpides N."/>
            <person name="Mavromatis K."/>
            <person name="Ivanova N."/>
            <person name="Markowitz V."/>
            <person name="Cheng J.-F."/>
            <person name="Hugenholtz P."/>
            <person name="Woyke T."/>
            <person name="Wu D."/>
            <person name="Gronow S."/>
            <person name="Wellnitz S."/>
            <person name="Brambilla E."/>
            <person name="Klenk H.-P."/>
            <person name="Eisen J.A."/>
        </authorList>
    </citation>
    <scope>NUCLEOTIDE SEQUENCE [LARGE SCALE GENOMIC DNA]</scope>
    <source>
        <strain evidence="1 2">DSM 22815</strain>
    </source>
</reference>
<proteinExistence type="predicted"/>
<accession>H0UMC0</accession>
<organism evidence="1 2">
    <name type="scientific">Jonquetella anthropi DSM 22815</name>
    <dbReference type="NCBI Taxonomy" id="885272"/>
    <lineage>
        <taxon>Bacteria</taxon>
        <taxon>Thermotogati</taxon>
        <taxon>Synergistota</taxon>
        <taxon>Synergistia</taxon>
        <taxon>Synergistales</taxon>
        <taxon>Dethiosulfovibrionaceae</taxon>
        <taxon>Jonquetella</taxon>
    </lineage>
</organism>
<dbReference type="EMBL" id="CM001376">
    <property type="protein sequence ID" value="EHM12593.1"/>
    <property type="molecule type" value="Genomic_DNA"/>
</dbReference>
<protein>
    <submittedName>
        <fullName evidence="1">Uncharacterized protein</fullName>
    </submittedName>
</protein>
<sequence length="67" mass="7801">MTNEKTTETRHHRFIRLSEARVNALLEKIRLLGNLSSSFYEYSADEVNQIFRALQSALADARSRFKV</sequence>
<keyword evidence="2" id="KW-1185">Reference proteome</keyword>
<dbReference type="HOGENOM" id="CLU_183798_0_1_0"/>
<gene>
    <name evidence="1" type="ORF">JonanDRAFT_0166</name>
</gene>
<evidence type="ECO:0000313" key="1">
    <source>
        <dbReference type="EMBL" id="EHM12593.1"/>
    </source>
</evidence>
<evidence type="ECO:0000313" key="2">
    <source>
        <dbReference type="Proteomes" id="UP000003806"/>
    </source>
</evidence>
<name>H0UMC0_9BACT</name>
<dbReference type="AlphaFoldDB" id="H0UMC0"/>
<dbReference type="Proteomes" id="UP000003806">
    <property type="component" value="Chromosome"/>
</dbReference>